<sequence>MKKIMKLLTVFAISLALTGCMKIHYQINIIDKDNVDASMKILYSKEMMDTYGMTQEDIKSQMETEDGLKGWELKDVSEKIDGEEYVGFNAVAPESITKDILDCLTVENNTYTLKIEGDDLGESVDTEDFEDQLGYSIDKLEEMGLEIGIKITMPGKIKSSTVGTIEGNMVDIGLMDLQNATNEITIVSKESTATASNTGIVIGGIVVVILIAGGLYFYKNKKKKNDNIEDNEISEEI</sequence>
<feature type="chain" id="PRO_5039169162" evidence="2">
    <location>
        <begin position="22"/>
        <end position="237"/>
    </location>
</feature>
<accession>A0A3E5FR04</accession>
<dbReference type="Proteomes" id="UP000261087">
    <property type="component" value="Unassembled WGS sequence"/>
</dbReference>
<dbReference type="NCBIfam" id="TIGR01167">
    <property type="entry name" value="LPXTG_anchor"/>
    <property type="match status" value="1"/>
</dbReference>
<protein>
    <submittedName>
        <fullName evidence="3">LPXTG cell wall anchor domain-containing protein</fullName>
    </submittedName>
</protein>
<evidence type="ECO:0000256" key="2">
    <source>
        <dbReference type="SAM" id="SignalP"/>
    </source>
</evidence>
<dbReference type="AlphaFoldDB" id="A0A3E5FR04"/>
<dbReference type="EMBL" id="QSVF01000008">
    <property type="protein sequence ID" value="RGO11374.1"/>
    <property type="molecule type" value="Genomic_DNA"/>
</dbReference>
<evidence type="ECO:0000313" key="3">
    <source>
        <dbReference type="EMBL" id="RGO11374.1"/>
    </source>
</evidence>
<evidence type="ECO:0000313" key="4">
    <source>
        <dbReference type="Proteomes" id="UP000261087"/>
    </source>
</evidence>
<dbReference type="PROSITE" id="PS51257">
    <property type="entry name" value="PROKAR_LIPOPROTEIN"/>
    <property type="match status" value="1"/>
</dbReference>
<keyword evidence="2" id="KW-0732">Signal</keyword>
<evidence type="ECO:0000256" key="1">
    <source>
        <dbReference type="SAM" id="Phobius"/>
    </source>
</evidence>
<feature type="signal peptide" evidence="2">
    <location>
        <begin position="1"/>
        <end position="21"/>
    </location>
</feature>
<reference evidence="3 4" key="1">
    <citation type="submission" date="2018-08" db="EMBL/GenBank/DDBJ databases">
        <title>A genome reference for cultivated species of the human gut microbiota.</title>
        <authorList>
            <person name="Zou Y."/>
            <person name="Xue W."/>
            <person name="Luo G."/>
        </authorList>
    </citation>
    <scope>NUCLEOTIDE SEQUENCE [LARGE SCALE GENOMIC DNA]</scope>
    <source>
        <strain evidence="3 4">OM02-6</strain>
    </source>
</reference>
<comment type="caution">
    <text evidence="3">The sequence shown here is derived from an EMBL/GenBank/DDBJ whole genome shotgun (WGS) entry which is preliminary data.</text>
</comment>
<gene>
    <name evidence="3" type="ORF">DXB31_04750</name>
</gene>
<dbReference type="RefSeq" id="WP_117604741.1">
    <property type="nucleotide sequence ID" value="NZ_CAUWNQ010000054.1"/>
</dbReference>
<keyword evidence="1" id="KW-0812">Transmembrane</keyword>
<keyword evidence="1" id="KW-0472">Membrane</keyword>
<keyword evidence="1" id="KW-1133">Transmembrane helix</keyword>
<feature type="transmembrane region" description="Helical" evidence="1">
    <location>
        <begin position="199"/>
        <end position="218"/>
    </location>
</feature>
<proteinExistence type="predicted"/>
<organism evidence="3 4">
    <name type="scientific">Thomasclavelia spiroformis</name>
    <dbReference type="NCBI Taxonomy" id="29348"/>
    <lineage>
        <taxon>Bacteria</taxon>
        <taxon>Bacillati</taxon>
        <taxon>Bacillota</taxon>
        <taxon>Erysipelotrichia</taxon>
        <taxon>Erysipelotrichales</taxon>
        <taxon>Coprobacillaceae</taxon>
        <taxon>Thomasclavelia</taxon>
    </lineage>
</organism>
<name>A0A3E5FR04_9FIRM</name>